<evidence type="ECO:0000313" key="5">
    <source>
        <dbReference type="Proteomes" id="UP000326939"/>
    </source>
</evidence>
<protein>
    <recommendedName>
        <fullName evidence="3">RCC1-like domain-containing protein</fullName>
    </recommendedName>
</protein>
<dbReference type="AlphaFoldDB" id="A0A5N5K2Q1"/>
<dbReference type="Gene3D" id="2.130.10.30">
    <property type="entry name" value="Regulator of chromosome condensation 1/beta-lactamase-inhibitor protein II"/>
    <property type="match status" value="1"/>
</dbReference>
<feature type="repeat" description="RCC1" evidence="2">
    <location>
        <begin position="14"/>
        <end position="68"/>
    </location>
</feature>
<proteinExistence type="predicted"/>
<reference evidence="5" key="1">
    <citation type="journal article" date="2019" name="Gigascience">
        <title>De novo genome assembly of the endangered Acer yangbiense, a plant species with extremely small populations endemic to Yunnan Province, China.</title>
        <authorList>
            <person name="Yang J."/>
            <person name="Wariss H.M."/>
            <person name="Tao L."/>
            <person name="Zhang R."/>
            <person name="Yun Q."/>
            <person name="Hollingsworth P."/>
            <person name="Dao Z."/>
            <person name="Luo G."/>
            <person name="Guo H."/>
            <person name="Ma Y."/>
            <person name="Sun W."/>
        </authorList>
    </citation>
    <scope>NUCLEOTIDE SEQUENCE [LARGE SCALE GENOMIC DNA]</scope>
    <source>
        <strain evidence="5">cv. br00</strain>
    </source>
</reference>
<keyword evidence="5" id="KW-1185">Reference proteome</keyword>
<evidence type="ECO:0000256" key="1">
    <source>
        <dbReference type="ARBA" id="ARBA00022737"/>
    </source>
</evidence>
<dbReference type="PRINTS" id="PR00633">
    <property type="entry name" value="RCCNDNSATION"/>
</dbReference>
<accession>A0A5N5K2Q1</accession>
<dbReference type="Pfam" id="PF25390">
    <property type="entry name" value="WD40_RLD"/>
    <property type="match status" value="1"/>
</dbReference>
<feature type="repeat" description="RCC1" evidence="2">
    <location>
        <begin position="69"/>
        <end position="120"/>
    </location>
</feature>
<evidence type="ECO:0000259" key="3">
    <source>
        <dbReference type="Pfam" id="PF25390"/>
    </source>
</evidence>
<name>A0A5N5K2Q1_9ROSI</name>
<sequence>MEEAKRDEEESKQQQIWSWGAGTEGQLGTGKLEDEYLPQLLHLPFLSSAGSISTLACGGAHAIALTSVGKVFTWGRGTTGQLGHGEMLNSLHPKPVSSLQSYVITHVSAGWSHSGFVSDIGLLFTCGDGSFGQLGLGDYRSQSTPVKVDYFANNFVNQIACGMRHSLVMLKGNQVYGFGSGKRGQLGSRDKIKSCCNICILYCNLCDLEKMSVVKHPSVSTVIMANSHVLTWGWGEHASLNVYCENVWFVLVSIEQHQIRPNHMTSLPATNMLARMYVALADSQEQDREAVVRALCRDEHKLGRTPTLGKLTQVGLKIDIDYVTSNLCSFMSCFMNAKSKQEYCDCRNLLAINGSHIFKPSGSFVL</sequence>
<dbReference type="InterPro" id="IPR051210">
    <property type="entry name" value="Ub_ligase/GEF_domain"/>
</dbReference>
<feature type="domain" description="RCC1-like" evidence="3">
    <location>
        <begin position="16"/>
        <end position="242"/>
    </location>
</feature>
<dbReference type="Proteomes" id="UP000326939">
    <property type="component" value="Chromosome 15"/>
</dbReference>
<dbReference type="EMBL" id="VDCV01000015">
    <property type="protein sequence ID" value="KAB5525226.1"/>
    <property type="molecule type" value="Genomic_DNA"/>
</dbReference>
<dbReference type="PROSITE" id="PS50012">
    <property type="entry name" value="RCC1_3"/>
    <property type="match status" value="3"/>
</dbReference>
<feature type="repeat" description="RCC1" evidence="2">
    <location>
        <begin position="121"/>
        <end position="172"/>
    </location>
</feature>
<evidence type="ECO:0000256" key="2">
    <source>
        <dbReference type="PROSITE-ProRule" id="PRU00235"/>
    </source>
</evidence>
<gene>
    <name evidence="4" type="ORF">DKX38_022975</name>
</gene>
<keyword evidence="1" id="KW-0677">Repeat</keyword>
<evidence type="ECO:0000313" key="4">
    <source>
        <dbReference type="EMBL" id="KAB5525226.1"/>
    </source>
</evidence>
<dbReference type="PANTHER" id="PTHR22870:SF408">
    <property type="entry name" value="OS09G0560450 PROTEIN"/>
    <property type="match status" value="1"/>
</dbReference>
<dbReference type="SUPFAM" id="SSF50985">
    <property type="entry name" value="RCC1/BLIP-II"/>
    <property type="match status" value="1"/>
</dbReference>
<dbReference type="PANTHER" id="PTHR22870">
    <property type="entry name" value="REGULATOR OF CHROMOSOME CONDENSATION"/>
    <property type="match status" value="1"/>
</dbReference>
<organism evidence="4 5">
    <name type="scientific">Salix brachista</name>
    <dbReference type="NCBI Taxonomy" id="2182728"/>
    <lineage>
        <taxon>Eukaryota</taxon>
        <taxon>Viridiplantae</taxon>
        <taxon>Streptophyta</taxon>
        <taxon>Embryophyta</taxon>
        <taxon>Tracheophyta</taxon>
        <taxon>Spermatophyta</taxon>
        <taxon>Magnoliopsida</taxon>
        <taxon>eudicotyledons</taxon>
        <taxon>Gunneridae</taxon>
        <taxon>Pentapetalae</taxon>
        <taxon>rosids</taxon>
        <taxon>fabids</taxon>
        <taxon>Malpighiales</taxon>
        <taxon>Salicaceae</taxon>
        <taxon>Saliceae</taxon>
        <taxon>Salix</taxon>
    </lineage>
</organism>
<comment type="caution">
    <text evidence="4">The sequence shown here is derived from an EMBL/GenBank/DDBJ whole genome shotgun (WGS) entry which is preliminary data.</text>
</comment>
<dbReference type="PROSITE" id="PS00626">
    <property type="entry name" value="RCC1_2"/>
    <property type="match status" value="1"/>
</dbReference>
<dbReference type="InterPro" id="IPR058923">
    <property type="entry name" value="RCC1-like_dom"/>
</dbReference>
<dbReference type="InterPro" id="IPR009091">
    <property type="entry name" value="RCC1/BLIP-II"/>
</dbReference>
<dbReference type="InterPro" id="IPR000408">
    <property type="entry name" value="Reg_chr_condens"/>
</dbReference>